<name>A0ABD2SR25_9SOLN</name>
<keyword evidence="3" id="KW-1185">Reference proteome</keyword>
<dbReference type="PANTHER" id="PTHR33270">
    <property type="entry name" value="BNAC05G50380D PROTEIN"/>
    <property type="match status" value="1"/>
</dbReference>
<feature type="domain" description="DUF7054" evidence="1">
    <location>
        <begin position="8"/>
        <end position="90"/>
    </location>
</feature>
<evidence type="ECO:0000313" key="2">
    <source>
        <dbReference type="EMBL" id="KAL3346272.1"/>
    </source>
</evidence>
<dbReference type="Proteomes" id="UP001627284">
    <property type="component" value="Unassembled WGS sequence"/>
</dbReference>
<accession>A0ABD2SR25</accession>
<dbReference type="InterPro" id="IPR040358">
    <property type="entry name" value="At4g22758-like"/>
</dbReference>
<dbReference type="PANTHER" id="PTHR33270:SF5">
    <property type="entry name" value="GB|AAC00605.1"/>
    <property type="match status" value="1"/>
</dbReference>
<dbReference type="EMBL" id="JBJKTR010000014">
    <property type="protein sequence ID" value="KAL3346272.1"/>
    <property type="molecule type" value="Genomic_DNA"/>
</dbReference>
<reference evidence="2 3" key="1">
    <citation type="submission" date="2024-05" db="EMBL/GenBank/DDBJ databases">
        <title>De novo assembly of an allotetraploid wild potato.</title>
        <authorList>
            <person name="Hosaka A.J."/>
        </authorList>
    </citation>
    <scope>NUCLEOTIDE SEQUENCE [LARGE SCALE GENOMIC DNA]</scope>
    <source>
        <tissue evidence="2">Young leaves</tissue>
    </source>
</reference>
<dbReference type="InterPro" id="IPR055482">
    <property type="entry name" value="DUF7054"/>
</dbReference>
<dbReference type="Pfam" id="PF23156">
    <property type="entry name" value="DUF7054"/>
    <property type="match status" value="1"/>
</dbReference>
<evidence type="ECO:0000313" key="3">
    <source>
        <dbReference type="Proteomes" id="UP001627284"/>
    </source>
</evidence>
<proteinExistence type="predicted"/>
<organism evidence="2 3">
    <name type="scientific">Solanum stoloniferum</name>
    <dbReference type="NCBI Taxonomy" id="62892"/>
    <lineage>
        <taxon>Eukaryota</taxon>
        <taxon>Viridiplantae</taxon>
        <taxon>Streptophyta</taxon>
        <taxon>Embryophyta</taxon>
        <taxon>Tracheophyta</taxon>
        <taxon>Spermatophyta</taxon>
        <taxon>Magnoliopsida</taxon>
        <taxon>eudicotyledons</taxon>
        <taxon>Gunneridae</taxon>
        <taxon>Pentapetalae</taxon>
        <taxon>asterids</taxon>
        <taxon>lamiids</taxon>
        <taxon>Solanales</taxon>
        <taxon>Solanaceae</taxon>
        <taxon>Solanoideae</taxon>
        <taxon>Solaneae</taxon>
        <taxon>Solanum</taxon>
    </lineage>
</organism>
<evidence type="ECO:0000259" key="1">
    <source>
        <dbReference type="Pfam" id="PF23156"/>
    </source>
</evidence>
<protein>
    <recommendedName>
        <fullName evidence="1">DUF7054 domain-containing protein</fullName>
    </recommendedName>
</protein>
<comment type="caution">
    <text evidence="2">The sequence shown here is derived from an EMBL/GenBank/DDBJ whole genome shotgun (WGS) entry which is preliminary data.</text>
</comment>
<dbReference type="AlphaFoldDB" id="A0ABD2SR25"/>
<gene>
    <name evidence="2" type="ORF">AABB24_024947</name>
</gene>
<sequence>MSIKKVKGTRLLITVNVLGSAGPLRFVVNENDKVAKVVDTALKQYGREGRLPLLSSNVNDFLLYSASAGMDALGPSELIGSLGVRNFILCKKQKQAWMTEGRAHGNARSLSPLASRSFIPIESFSCVFVNWGLVNSIIILFCSPEWPYNARSKFN</sequence>